<dbReference type="InterPro" id="IPR000383">
    <property type="entry name" value="Xaa-Pro-like_dom"/>
</dbReference>
<dbReference type="Pfam" id="PF02129">
    <property type="entry name" value="Peptidase_S15"/>
    <property type="match status" value="1"/>
</dbReference>
<accession>A0A6M5Z2I1</accession>
<protein>
    <submittedName>
        <fullName evidence="4">Glutaryl-7-ACA acylase</fullName>
    </submittedName>
</protein>
<name>A0A6M5Z2I1_9BACT</name>
<keyword evidence="5" id="KW-1185">Reference proteome</keyword>
<reference evidence="5" key="1">
    <citation type="submission" date="2020-05" db="EMBL/GenBank/DDBJ databases">
        <title>Frigoriglobus tundricola gen. nov., sp. nov., a psychrotolerant cellulolytic planctomycete of the family Gemmataceae with two divergent copies of 16S rRNA gene.</title>
        <authorList>
            <person name="Kulichevskaya I.S."/>
            <person name="Ivanova A.A."/>
            <person name="Naumoff D.G."/>
            <person name="Beletsky A.V."/>
            <person name="Rijpstra W.I.C."/>
            <person name="Sinninghe Damste J.S."/>
            <person name="Mardanov A.V."/>
            <person name="Ravin N.V."/>
            <person name="Dedysh S.N."/>
        </authorList>
    </citation>
    <scope>NUCLEOTIDE SEQUENCE [LARGE SCALE GENOMIC DNA]</scope>
    <source>
        <strain evidence="5">PL17</strain>
    </source>
</reference>
<evidence type="ECO:0000256" key="1">
    <source>
        <dbReference type="ARBA" id="ARBA00022801"/>
    </source>
</evidence>
<dbReference type="Gene3D" id="2.60.120.260">
    <property type="entry name" value="Galactose-binding domain-like"/>
    <property type="match status" value="1"/>
</dbReference>
<gene>
    <name evidence="4" type="ORF">FTUN_7356</name>
</gene>
<dbReference type="EMBL" id="CP053452">
    <property type="protein sequence ID" value="QJW99733.1"/>
    <property type="molecule type" value="Genomic_DNA"/>
</dbReference>
<dbReference type="SUPFAM" id="SSF49785">
    <property type="entry name" value="Galactose-binding domain-like"/>
    <property type="match status" value="1"/>
</dbReference>
<keyword evidence="2" id="KW-0732">Signal</keyword>
<feature type="domain" description="Xaa-Pro dipeptidyl-peptidase C-terminal" evidence="3">
    <location>
        <begin position="346"/>
        <end position="604"/>
    </location>
</feature>
<proteinExistence type="predicted"/>
<dbReference type="Gene3D" id="3.40.50.1820">
    <property type="entry name" value="alpha/beta hydrolase"/>
    <property type="match status" value="1"/>
</dbReference>
<dbReference type="InterPro" id="IPR005674">
    <property type="entry name" value="CocE/Ser_esterase"/>
</dbReference>
<dbReference type="InterPro" id="IPR008979">
    <property type="entry name" value="Galactose-bd-like_sf"/>
</dbReference>
<dbReference type="GO" id="GO:0008239">
    <property type="term" value="F:dipeptidyl-peptidase activity"/>
    <property type="evidence" value="ECO:0007669"/>
    <property type="project" value="InterPro"/>
</dbReference>
<dbReference type="Pfam" id="PF08530">
    <property type="entry name" value="PepX_C"/>
    <property type="match status" value="1"/>
</dbReference>
<keyword evidence="1" id="KW-0378">Hydrolase</keyword>
<dbReference type="InterPro" id="IPR013736">
    <property type="entry name" value="Xaa-Pro_dipept_C"/>
</dbReference>
<dbReference type="AlphaFoldDB" id="A0A6M5Z2I1"/>
<sequence length="611" mass="69316">MRRVAHLVAFAAVCFLTVPTGRAQDKKAPLFDRTEAMVPMRDGTKLFTTIHVPKDAKEPLPIILMRTPYGIDGRTEKLLQNYFKELAENGYAFALQDIRGRFKSEGAFVMTRPARDPNDPKAVDEASDTSDTIDWLLKTVKNNNGRVGMLGISYPGWLTAVAMLDPHPALKAVSPQASPVDMFLGDDFHHSGAFRLSYGFEYVALMETDKTNHNFKFDTYDTYDWYLKLGGLANVNRKHFKNQLPTWNDFVAHPNYDAFWKTQSLEPRLKKVTVPTLNVAGWYDQEDFRGPLRIYELLEKHDAKDQNFLVIGPWNHGGWGAGKGDRLDRVLFGSDTGAYFRKEVQAPFFAKYLKDKGDAPPEARVFQTGSNKWQTYDAWPPKAAAPRKLYFQPKGKLSFDAPEEPSAAADEYVSDPANPVPYRPRPVRPTYPGPEWPVWMLQDQRFTNGRPDVLTYETDPLTEDLVIAGSMKVKLFGSTSGTDCDWIVRLIDVYPEDYAKPADMGGFQLLIAGEPVRARFRKSLEKPEAVQPGAVEEYTIDLNWGHHRFRKGHKVMVQVSSTWFPVIDRNPQKFVPNIFEAEDADFQKATQRVFRSAKAPSHLVLDVLPVK</sequence>
<organism evidence="4 5">
    <name type="scientific">Frigoriglobus tundricola</name>
    <dbReference type="NCBI Taxonomy" id="2774151"/>
    <lineage>
        <taxon>Bacteria</taxon>
        <taxon>Pseudomonadati</taxon>
        <taxon>Planctomycetota</taxon>
        <taxon>Planctomycetia</taxon>
        <taxon>Gemmatales</taxon>
        <taxon>Gemmataceae</taxon>
        <taxon>Frigoriglobus</taxon>
    </lineage>
</organism>
<feature type="signal peptide" evidence="2">
    <location>
        <begin position="1"/>
        <end position="23"/>
    </location>
</feature>
<dbReference type="InterPro" id="IPR029058">
    <property type="entry name" value="AB_hydrolase_fold"/>
</dbReference>
<evidence type="ECO:0000313" key="4">
    <source>
        <dbReference type="EMBL" id="QJW99733.1"/>
    </source>
</evidence>
<dbReference type="RefSeq" id="WP_171474648.1">
    <property type="nucleotide sequence ID" value="NZ_CP053452.2"/>
</dbReference>
<evidence type="ECO:0000256" key="2">
    <source>
        <dbReference type="SAM" id="SignalP"/>
    </source>
</evidence>
<evidence type="ECO:0000313" key="5">
    <source>
        <dbReference type="Proteomes" id="UP000503447"/>
    </source>
</evidence>
<dbReference type="SUPFAM" id="SSF53474">
    <property type="entry name" value="alpha/beta-Hydrolases"/>
    <property type="match status" value="1"/>
</dbReference>
<evidence type="ECO:0000259" key="3">
    <source>
        <dbReference type="SMART" id="SM00939"/>
    </source>
</evidence>
<dbReference type="KEGG" id="ftj:FTUN_7356"/>
<dbReference type="SMART" id="SM00939">
    <property type="entry name" value="PepX_C"/>
    <property type="match status" value="1"/>
</dbReference>
<feature type="chain" id="PRO_5026842769" evidence="2">
    <location>
        <begin position="24"/>
        <end position="611"/>
    </location>
</feature>
<dbReference type="NCBIfam" id="TIGR00976">
    <property type="entry name" value="CocE_NonD"/>
    <property type="match status" value="1"/>
</dbReference>
<dbReference type="Proteomes" id="UP000503447">
    <property type="component" value="Chromosome"/>
</dbReference>
<dbReference type="Gene3D" id="1.10.3020.10">
    <property type="entry name" value="alpha-amino acid ester hydrolase ( Helical cap domain)"/>
    <property type="match status" value="1"/>
</dbReference>